<feature type="region of interest" description="Disordered" evidence="2">
    <location>
        <begin position="130"/>
        <end position="159"/>
    </location>
</feature>
<evidence type="ECO:0000313" key="3">
    <source>
        <dbReference type="EMBL" id="CAA2954251.1"/>
    </source>
</evidence>
<dbReference type="Pfam" id="PF04520">
    <property type="entry name" value="Senescence_reg"/>
    <property type="match status" value="1"/>
</dbReference>
<dbReference type="Gramene" id="OE9A024916T1">
    <property type="protein sequence ID" value="OE9A024916C1"/>
    <property type="gene ID" value="OE9A024916"/>
</dbReference>
<comment type="similarity">
    <text evidence="1">Belongs to the senescence regulator S40 family.</text>
</comment>
<keyword evidence="4" id="KW-1185">Reference proteome</keyword>
<organism evidence="3 4">
    <name type="scientific">Olea europaea subsp. europaea</name>
    <dbReference type="NCBI Taxonomy" id="158383"/>
    <lineage>
        <taxon>Eukaryota</taxon>
        <taxon>Viridiplantae</taxon>
        <taxon>Streptophyta</taxon>
        <taxon>Embryophyta</taxon>
        <taxon>Tracheophyta</taxon>
        <taxon>Spermatophyta</taxon>
        <taxon>Magnoliopsida</taxon>
        <taxon>eudicotyledons</taxon>
        <taxon>Gunneridae</taxon>
        <taxon>Pentapetalae</taxon>
        <taxon>asterids</taxon>
        <taxon>lamiids</taxon>
        <taxon>Lamiales</taxon>
        <taxon>Oleaceae</taxon>
        <taxon>Oleeae</taxon>
        <taxon>Olea</taxon>
    </lineage>
</organism>
<proteinExistence type="inferred from homology"/>
<evidence type="ECO:0000313" key="4">
    <source>
        <dbReference type="Proteomes" id="UP000594638"/>
    </source>
</evidence>
<reference evidence="3 4" key="1">
    <citation type="submission" date="2019-12" db="EMBL/GenBank/DDBJ databases">
        <authorList>
            <person name="Alioto T."/>
            <person name="Alioto T."/>
            <person name="Gomez Garrido J."/>
        </authorList>
    </citation>
    <scope>NUCLEOTIDE SEQUENCE [LARGE SCALE GENOMIC DNA]</scope>
</reference>
<dbReference type="InterPro" id="IPR007608">
    <property type="entry name" value="Senescence_reg_S40"/>
</dbReference>
<dbReference type="AlphaFoldDB" id="A0A8S0PS85"/>
<accession>A0A8S0PS85</accession>
<name>A0A8S0PS85_OLEEU</name>
<comment type="caution">
    <text evidence="3">The sequence shown here is derived from an EMBL/GenBank/DDBJ whole genome shotgun (WGS) entry which is preliminary data.</text>
</comment>
<evidence type="ECO:0000256" key="2">
    <source>
        <dbReference type="SAM" id="MobiDB-lite"/>
    </source>
</evidence>
<protein>
    <submittedName>
        <fullName evidence="3">Uncharacterized protein</fullName>
    </submittedName>
</protein>
<dbReference type="GO" id="GO:0010150">
    <property type="term" value="P:leaf senescence"/>
    <property type="evidence" value="ECO:0007669"/>
    <property type="project" value="UniProtKB-ARBA"/>
</dbReference>
<evidence type="ECO:0000256" key="1">
    <source>
        <dbReference type="ARBA" id="ARBA00034773"/>
    </source>
</evidence>
<dbReference type="PANTHER" id="PTHR33083">
    <property type="entry name" value="EXPRESSED PROTEIN"/>
    <property type="match status" value="1"/>
</dbReference>
<dbReference type="OrthoDB" id="684536at2759"/>
<gene>
    <name evidence="3" type="ORF">OLEA9_A024916</name>
</gene>
<dbReference type="PANTHER" id="PTHR33083:SF50">
    <property type="entry name" value="PROTEIN S40-7"/>
    <property type="match status" value="1"/>
</dbReference>
<dbReference type="EMBL" id="CACTIH010000110">
    <property type="protein sequence ID" value="CAA2954251.1"/>
    <property type="molecule type" value="Genomic_DNA"/>
</dbReference>
<sequence length="266" mass="29440">MPTTPRLLLTLPPTLHRHRYWYGTKIRRRYPVRHRRYMYHHGRSPSADTFIGIFQSPITTSSTPSFELTEHEIFEIPSESSSPSSVPSPKSNYQVHNHSKFGILEALTGGSGDFKTRPSSETGAVFNHKASTSASLASSTSSSPSSSSSSRIMIPSLPKRPTNVADKMGFYHQSAPVNVPILPAAMQRRRNEFFNVVDEVEEEGKGEVVPPHEMVAATHSPILACSVLEGAGRTLKGRDLRQVRSAVWRKTGTDPFYFAAPAPFYA</sequence>
<dbReference type="Proteomes" id="UP000594638">
    <property type="component" value="Unassembled WGS sequence"/>
</dbReference>
<feature type="compositionally biased region" description="Low complexity" evidence="2">
    <location>
        <begin position="130"/>
        <end position="150"/>
    </location>
</feature>